<feature type="region of interest" description="Disordered" evidence="1">
    <location>
        <begin position="153"/>
        <end position="269"/>
    </location>
</feature>
<feature type="region of interest" description="Disordered" evidence="1">
    <location>
        <begin position="1"/>
        <end position="96"/>
    </location>
</feature>
<evidence type="ECO:0000313" key="2">
    <source>
        <dbReference type="EMBL" id="KAJ1081242.1"/>
    </source>
</evidence>
<feature type="compositionally biased region" description="Basic and acidic residues" evidence="1">
    <location>
        <begin position="56"/>
        <end position="96"/>
    </location>
</feature>
<protein>
    <submittedName>
        <fullName evidence="2">Uncharacterized protein</fullName>
    </submittedName>
</protein>
<gene>
    <name evidence="2" type="ORF">NDU88_001425</name>
</gene>
<dbReference type="Proteomes" id="UP001066276">
    <property type="component" value="Chromosome 12"/>
</dbReference>
<dbReference type="AlphaFoldDB" id="A0AAV7KSW9"/>
<feature type="compositionally biased region" description="Basic residues" evidence="1">
    <location>
        <begin position="162"/>
        <end position="198"/>
    </location>
</feature>
<reference evidence="2" key="1">
    <citation type="journal article" date="2022" name="bioRxiv">
        <title>Sequencing and chromosome-scale assembly of the giantPleurodeles waltlgenome.</title>
        <authorList>
            <person name="Brown T."/>
            <person name="Elewa A."/>
            <person name="Iarovenko S."/>
            <person name="Subramanian E."/>
            <person name="Araus A.J."/>
            <person name="Petzold A."/>
            <person name="Susuki M."/>
            <person name="Suzuki K.-i.T."/>
            <person name="Hayashi T."/>
            <person name="Toyoda A."/>
            <person name="Oliveira C."/>
            <person name="Osipova E."/>
            <person name="Leigh N.D."/>
            <person name="Simon A."/>
            <person name="Yun M.H."/>
        </authorList>
    </citation>
    <scope>NUCLEOTIDE SEQUENCE</scope>
    <source>
        <strain evidence="2">20211129_DDA</strain>
        <tissue evidence="2">Liver</tissue>
    </source>
</reference>
<dbReference type="EMBL" id="JANPWB010000016">
    <property type="protein sequence ID" value="KAJ1081242.1"/>
    <property type="molecule type" value="Genomic_DNA"/>
</dbReference>
<evidence type="ECO:0000256" key="1">
    <source>
        <dbReference type="SAM" id="MobiDB-lite"/>
    </source>
</evidence>
<feature type="compositionally biased region" description="Pro residues" evidence="1">
    <location>
        <begin position="223"/>
        <end position="236"/>
    </location>
</feature>
<evidence type="ECO:0000313" key="3">
    <source>
        <dbReference type="Proteomes" id="UP001066276"/>
    </source>
</evidence>
<organism evidence="2 3">
    <name type="scientific">Pleurodeles waltl</name>
    <name type="common">Iberian ribbed newt</name>
    <dbReference type="NCBI Taxonomy" id="8319"/>
    <lineage>
        <taxon>Eukaryota</taxon>
        <taxon>Metazoa</taxon>
        <taxon>Chordata</taxon>
        <taxon>Craniata</taxon>
        <taxon>Vertebrata</taxon>
        <taxon>Euteleostomi</taxon>
        <taxon>Amphibia</taxon>
        <taxon>Batrachia</taxon>
        <taxon>Caudata</taxon>
        <taxon>Salamandroidea</taxon>
        <taxon>Salamandridae</taxon>
        <taxon>Pleurodelinae</taxon>
        <taxon>Pleurodeles</taxon>
    </lineage>
</organism>
<comment type="caution">
    <text evidence="2">The sequence shown here is derived from an EMBL/GenBank/DDBJ whole genome shotgun (WGS) entry which is preliminary data.</text>
</comment>
<feature type="compositionally biased region" description="Polar residues" evidence="1">
    <location>
        <begin position="17"/>
        <end position="30"/>
    </location>
</feature>
<name>A0AAV7KSW9_PLEWA</name>
<accession>A0AAV7KSW9</accession>
<keyword evidence="3" id="KW-1185">Reference proteome</keyword>
<sequence>MGGARLSMTKERAVGMSSLSALCSARQPQASVRGKSPRASRAERRGADEYWGSLRSQEKVLGTEKERDEAGQGHEKTREKARGGEGETPEKGTEIKRERLRGKRLVKETLTQQGARLLFLHGTTHLHFGKFLVGVSPGISLCTQTRRSAHATQAGAADTHRQALRPHSALHPRLLGRRPPGHPGHRPRAGVSRRRRSAALRGQLQGARVTALSEALRSTRTHPPAPAEPPWGPRPCLPLYRRAHPSPPHQPAPQPIGRPVPAPVTAERR</sequence>
<feature type="compositionally biased region" description="Pro residues" evidence="1">
    <location>
        <begin position="245"/>
        <end position="262"/>
    </location>
</feature>
<proteinExistence type="predicted"/>